<dbReference type="Proteomes" id="UP001209540">
    <property type="component" value="Unassembled WGS sequence"/>
</dbReference>
<dbReference type="AlphaFoldDB" id="A0AAD5PGJ3"/>
<proteinExistence type="predicted"/>
<organism evidence="1 2">
    <name type="scientific">Phascolomyces articulosus</name>
    <dbReference type="NCBI Taxonomy" id="60185"/>
    <lineage>
        <taxon>Eukaryota</taxon>
        <taxon>Fungi</taxon>
        <taxon>Fungi incertae sedis</taxon>
        <taxon>Mucoromycota</taxon>
        <taxon>Mucoromycotina</taxon>
        <taxon>Mucoromycetes</taxon>
        <taxon>Mucorales</taxon>
        <taxon>Lichtheimiaceae</taxon>
        <taxon>Phascolomyces</taxon>
    </lineage>
</organism>
<reference evidence="1" key="1">
    <citation type="journal article" date="2022" name="IScience">
        <title>Evolution of zygomycete secretomes and the origins of terrestrial fungal ecologies.</title>
        <authorList>
            <person name="Chang Y."/>
            <person name="Wang Y."/>
            <person name="Mondo S."/>
            <person name="Ahrendt S."/>
            <person name="Andreopoulos W."/>
            <person name="Barry K."/>
            <person name="Beard J."/>
            <person name="Benny G.L."/>
            <person name="Blankenship S."/>
            <person name="Bonito G."/>
            <person name="Cuomo C."/>
            <person name="Desiro A."/>
            <person name="Gervers K.A."/>
            <person name="Hundley H."/>
            <person name="Kuo A."/>
            <person name="LaButti K."/>
            <person name="Lang B.F."/>
            <person name="Lipzen A."/>
            <person name="O'Donnell K."/>
            <person name="Pangilinan J."/>
            <person name="Reynolds N."/>
            <person name="Sandor L."/>
            <person name="Smith M.E."/>
            <person name="Tsang A."/>
            <person name="Grigoriev I.V."/>
            <person name="Stajich J.E."/>
            <person name="Spatafora J.W."/>
        </authorList>
    </citation>
    <scope>NUCLEOTIDE SEQUENCE</scope>
    <source>
        <strain evidence="1">RSA 2281</strain>
    </source>
</reference>
<name>A0AAD5PGJ3_9FUNG</name>
<gene>
    <name evidence="1" type="ORF">BDA99DRAFT_435354</name>
</gene>
<evidence type="ECO:0000313" key="1">
    <source>
        <dbReference type="EMBL" id="KAI9269238.1"/>
    </source>
</evidence>
<keyword evidence="2" id="KW-1185">Reference proteome</keyword>
<sequence>MLANVLGFGERVFFREGTRHEFSLDSMEAMVIMLRRLAYPARLDDITILFGRSKDIFNQQLTTIIFMMYNDKKLLLDSGHQHIVGFIDRTLNAIAHPIRGQEAVYNEPSIFGPFAGTMHDQSLYDTSGLDCVMAQHLDLRDNGGPCYNLYGDPAYRETDNHARSVIGTAEELNEPMSSLRICVEWEFRHITTQFAFLKYKPSQKVLMSPVGSYYIVATFLKNLQLCLNGGNQTSNYFGISHQQSMSISGNCYTQVDLESLGNKMNNKNNKLMYETFQHGRVYTKFQRYIIDFFLKKR</sequence>
<evidence type="ECO:0000313" key="2">
    <source>
        <dbReference type="Proteomes" id="UP001209540"/>
    </source>
</evidence>
<accession>A0AAD5PGJ3</accession>
<reference evidence="1" key="2">
    <citation type="submission" date="2023-02" db="EMBL/GenBank/DDBJ databases">
        <authorList>
            <consortium name="DOE Joint Genome Institute"/>
            <person name="Mondo S.J."/>
            <person name="Chang Y."/>
            <person name="Wang Y."/>
            <person name="Ahrendt S."/>
            <person name="Andreopoulos W."/>
            <person name="Barry K."/>
            <person name="Beard J."/>
            <person name="Benny G.L."/>
            <person name="Blankenship S."/>
            <person name="Bonito G."/>
            <person name="Cuomo C."/>
            <person name="Desiro A."/>
            <person name="Gervers K.A."/>
            <person name="Hundley H."/>
            <person name="Kuo A."/>
            <person name="LaButti K."/>
            <person name="Lang B.F."/>
            <person name="Lipzen A."/>
            <person name="O'Donnell K."/>
            <person name="Pangilinan J."/>
            <person name="Reynolds N."/>
            <person name="Sandor L."/>
            <person name="Smith M.W."/>
            <person name="Tsang A."/>
            <person name="Grigoriev I.V."/>
            <person name="Stajich J.E."/>
            <person name="Spatafora J.W."/>
        </authorList>
    </citation>
    <scope>NUCLEOTIDE SEQUENCE</scope>
    <source>
        <strain evidence="1">RSA 2281</strain>
    </source>
</reference>
<dbReference type="EMBL" id="JAIXMP010000008">
    <property type="protein sequence ID" value="KAI9269238.1"/>
    <property type="molecule type" value="Genomic_DNA"/>
</dbReference>
<evidence type="ECO:0008006" key="3">
    <source>
        <dbReference type="Google" id="ProtNLM"/>
    </source>
</evidence>
<comment type="caution">
    <text evidence="1">The sequence shown here is derived from an EMBL/GenBank/DDBJ whole genome shotgun (WGS) entry which is preliminary data.</text>
</comment>
<protein>
    <recommendedName>
        <fullName evidence="3">DDE Tnp4 domain-containing protein</fullName>
    </recommendedName>
</protein>